<evidence type="ECO:0000256" key="8">
    <source>
        <dbReference type="PROSITE-ProRule" id="PRU00276"/>
    </source>
</evidence>
<feature type="active site" evidence="8">
    <location>
        <position position="382"/>
    </location>
</feature>
<keyword evidence="10" id="KW-0732">Signal</keyword>
<dbReference type="EMBL" id="JAEAOA010001490">
    <property type="protein sequence ID" value="KAK3596724.1"/>
    <property type="molecule type" value="Genomic_DNA"/>
</dbReference>
<evidence type="ECO:0000256" key="9">
    <source>
        <dbReference type="SAM" id="MobiDB-lite"/>
    </source>
</evidence>
<evidence type="ECO:0000256" key="3">
    <source>
        <dbReference type="ARBA" id="ARBA00022801"/>
    </source>
</evidence>
<accession>A0AAE0SRK8</accession>
<dbReference type="GO" id="GO:0004222">
    <property type="term" value="F:metalloendopeptidase activity"/>
    <property type="evidence" value="ECO:0007669"/>
    <property type="project" value="InterPro"/>
</dbReference>
<evidence type="ECO:0000256" key="4">
    <source>
        <dbReference type="ARBA" id="ARBA00022833"/>
    </source>
</evidence>
<evidence type="ECO:0000313" key="13">
    <source>
        <dbReference type="Proteomes" id="UP001195483"/>
    </source>
</evidence>
<dbReference type="Pfam" id="PF13688">
    <property type="entry name" value="Reprolysin_5"/>
    <property type="match status" value="1"/>
</dbReference>
<keyword evidence="1" id="KW-0645">Protease</keyword>
<dbReference type="InterPro" id="IPR024079">
    <property type="entry name" value="MetalloPept_cat_dom_sf"/>
</dbReference>
<evidence type="ECO:0000256" key="6">
    <source>
        <dbReference type="ARBA" id="ARBA00023157"/>
    </source>
</evidence>
<dbReference type="Pfam" id="PF17771">
    <property type="entry name" value="ADAMTS_CR_2"/>
    <property type="match status" value="1"/>
</dbReference>
<dbReference type="GO" id="GO:0006508">
    <property type="term" value="P:proteolysis"/>
    <property type="evidence" value="ECO:0007669"/>
    <property type="project" value="UniProtKB-KW"/>
</dbReference>
<keyword evidence="5" id="KW-0482">Metalloprotease</keyword>
<dbReference type="Proteomes" id="UP001195483">
    <property type="component" value="Unassembled WGS sequence"/>
</dbReference>
<reference evidence="12" key="1">
    <citation type="journal article" date="2021" name="Genome Biol. Evol.">
        <title>A High-Quality Reference Genome for a Parasitic Bivalve with Doubly Uniparental Inheritance (Bivalvia: Unionida).</title>
        <authorList>
            <person name="Smith C.H."/>
        </authorList>
    </citation>
    <scope>NUCLEOTIDE SEQUENCE</scope>
    <source>
        <strain evidence="12">CHS0354</strain>
    </source>
</reference>
<dbReference type="InterPro" id="IPR001590">
    <property type="entry name" value="Peptidase_M12B"/>
</dbReference>
<comment type="caution">
    <text evidence="12">The sequence shown here is derived from an EMBL/GenBank/DDBJ whole genome shotgun (WGS) entry which is preliminary data.</text>
</comment>
<comment type="caution">
    <text evidence="8">Lacks conserved residue(s) required for the propagation of feature annotation.</text>
</comment>
<feature type="domain" description="Peptidase M12B" evidence="11">
    <location>
        <begin position="222"/>
        <end position="437"/>
    </location>
</feature>
<evidence type="ECO:0000259" key="11">
    <source>
        <dbReference type="PROSITE" id="PS50215"/>
    </source>
</evidence>
<dbReference type="InterPro" id="IPR041645">
    <property type="entry name" value="ADAMTS_CR_2"/>
</dbReference>
<feature type="binding site" evidence="8">
    <location>
        <position position="391"/>
    </location>
    <ligand>
        <name>Zn(2+)</name>
        <dbReference type="ChEBI" id="CHEBI:29105"/>
        <note>catalytic</note>
    </ligand>
</feature>
<keyword evidence="2 8" id="KW-0479">Metal-binding</keyword>
<keyword evidence="13" id="KW-1185">Reference proteome</keyword>
<evidence type="ECO:0000313" key="12">
    <source>
        <dbReference type="EMBL" id="KAK3596724.1"/>
    </source>
</evidence>
<gene>
    <name evidence="12" type="ORF">CHS0354_025020</name>
</gene>
<evidence type="ECO:0000256" key="10">
    <source>
        <dbReference type="SAM" id="SignalP"/>
    </source>
</evidence>
<dbReference type="AlphaFoldDB" id="A0AAE0SRK8"/>
<feature type="chain" id="PRO_5042122332" description="Peptidase M12B domain-containing protein" evidence="10">
    <location>
        <begin position="19"/>
        <end position="642"/>
    </location>
</feature>
<protein>
    <recommendedName>
        <fullName evidence="11">Peptidase M12B domain-containing protein</fullName>
    </recommendedName>
</protein>
<proteinExistence type="predicted"/>
<organism evidence="12 13">
    <name type="scientific">Potamilus streckersoni</name>
    <dbReference type="NCBI Taxonomy" id="2493646"/>
    <lineage>
        <taxon>Eukaryota</taxon>
        <taxon>Metazoa</taxon>
        <taxon>Spiralia</taxon>
        <taxon>Lophotrochozoa</taxon>
        <taxon>Mollusca</taxon>
        <taxon>Bivalvia</taxon>
        <taxon>Autobranchia</taxon>
        <taxon>Heteroconchia</taxon>
        <taxon>Palaeoheterodonta</taxon>
        <taxon>Unionida</taxon>
        <taxon>Unionoidea</taxon>
        <taxon>Unionidae</taxon>
        <taxon>Ambleminae</taxon>
        <taxon>Lampsilini</taxon>
        <taxon>Potamilus</taxon>
    </lineage>
</organism>
<keyword evidence="6" id="KW-1015">Disulfide bond</keyword>
<name>A0AAE0SRK8_9BIVA</name>
<dbReference type="Gene3D" id="3.40.390.10">
    <property type="entry name" value="Collagenase (Catalytic Domain)"/>
    <property type="match status" value="1"/>
</dbReference>
<feature type="signal peptide" evidence="10">
    <location>
        <begin position="1"/>
        <end position="18"/>
    </location>
</feature>
<keyword evidence="4 8" id="KW-0862">Zinc</keyword>
<dbReference type="GO" id="GO:0046872">
    <property type="term" value="F:metal ion binding"/>
    <property type="evidence" value="ECO:0007669"/>
    <property type="project" value="UniProtKB-KW"/>
</dbReference>
<feature type="binding site" evidence="8">
    <location>
        <position position="385"/>
    </location>
    <ligand>
        <name>Zn(2+)</name>
        <dbReference type="ChEBI" id="CHEBI:29105"/>
        <note>catalytic</note>
    </ligand>
</feature>
<dbReference type="SUPFAM" id="SSF55486">
    <property type="entry name" value="Metalloproteases ('zincins'), catalytic domain"/>
    <property type="match status" value="1"/>
</dbReference>
<evidence type="ECO:0000256" key="5">
    <source>
        <dbReference type="ARBA" id="ARBA00023049"/>
    </source>
</evidence>
<reference evidence="12" key="2">
    <citation type="journal article" date="2021" name="Genome Biol. Evol.">
        <title>Developing a high-quality reference genome for a parasitic bivalve with doubly uniparental inheritance (Bivalvia: Unionida).</title>
        <authorList>
            <person name="Smith C.H."/>
        </authorList>
    </citation>
    <scope>NUCLEOTIDE SEQUENCE</scope>
    <source>
        <strain evidence="12">CHS0354</strain>
        <tissue evidence="12">Mantle</tissue>
    </source>
</reference>
<feature type="region of interest" description="Disordered" evidence="9">
    <location>
        <begin position="535"/>
        <end position="558"/>
    </location>
</feature>
<dbReference type="Gene3D" id="3.40.1620.60">
    <property type="match status" value="1"/>
</dbReference>
<feature type="binding site" evidence="8">
    <location>
        <position position="381"/>
    </location>
    <ligand>
        <name>Zn(2+)</name>
        <dbReference type="ChEBI" id="CHEBI:29105"/>
        <note>catalytic</note>
    </ligand>
</feature>
<keyword evidence="3" id="KW-0378">Hydrolase</keyword>
<evidence type="ECO:0000256" key="7">
    <source>
        <dbReference type="ARBA" id="ARBA00023180"/>
    </source>
</evidence>
<dbReference type="PROSITE" id="PS50215">
    <property type="entry name" value="ADAM_MEPRO"/>
    <property type="match status" value="1"/>
</dbReference>
<feature type="compositionally biased region" description="Low complexity" evidence="9">
    <location>
        <begin position="535"/>
        <end position="551"/>
    </location>
</feature>
<evidence type="ECO:0000256" key="2">
    <source>
        <dbReference type="ARBA" id="ARBA00022723"/>
    </source>
</evidence>
<reference evidence="12" key="3">
    <citation type="submission" date="2023-05" db="EMBL/GenBank/DDBJ databases">
        <authorList>
            <person name="Smith C.H."/>
        </authorList>
    </citation>
    <scope>NUCLEOTIDE SEQUENCE</scope>
    <source>
        <strain evidence="12">CHS0354</strain>
        <tissue evidence="12">Mantle</tissue>
    </source>
</reference>
<keyword evidence="7" id="KW-0325">Glycoprotein</keyword>
<sequence length="642" mass="72056">MNDFHLMILFCTVAVLNAGTSEFVWLRDLNTDTNKRHLDLGLSDELRFQLNRGKKSINLHLKENPHVRADTDMYVVETLPDGTKRAVKEPFTGKVESKYYHDIDNSAAFTVRCVKRANDPCARTLEGSLRIGNKYFHIVPVSDLSNVDRMYMNREYKDTPHVIQEEIVNVENIRLTNDTIIPAVDEEEAIKKRIFVNHPRALHNLNVEEGDLDKNKRATTVYGVELLVAVDPPVWRKFLALAKNDAEKAMNRVREYVSHVINGVALTYKSIKGRSFSIDITLKVITVVKKEADGPYKKGNPFKQNGMWSINDDYYLDAFADWLQNTPGIPSRSNYDAALMFTGYNLDGSSGIAYVRAVCTGYGVAIITEAGYFNTMIVASHELAHSLGAFHDESVGCPRGNMMWMNIPGLDTEYSHKVWEYSECSINAFKNTLAQKSCVKDEATYYDKNDYDNYNKLYPGQIYSPEEQCKIAFGKNSYRCNVPPPDKVCLSLSCHKPLHGYCESQITADGTPCGTGNKWCIDGLCVSKPSGVTTPKPTTTTVKGPKTPSSTRAPSTLPPSCRDSYVCKKLYLTYSHKKKFCSDLGDICCETCKGQNKCEDTDYMNLSCADIRSYYSSKSKFCSKWSKNCCASCSKKGTGQQG</sequence>
<evidence type="ECO:0000256" key="1">
    <source>
        <dbReference type="ARBA" id="ARBA00022670"/>
    </source>
</evidence>